<dbReference type="PROSITE" id="PS00723">
    <property type="entry name" value="POLYPRENYL_SYNTHASE_1"/>
    <property type="match status" value="1"/>
</dbReference>
<dbReference type="Gene3D" id="1.10.600.10">
    <property type="entry name" value="Farnesyl Diphosphate Synthase"/>
    <property type="match status" value="1"/>
</dbReference>
<dbReference type="PANTHER" id="PTHR12001">
    <property type="entry name" value="GERANYLGERANYL PYROPHOSPHATE SYNTHASE"/>
    <property type="match status" value="1"/>
</dbReference>
<evidence type="ECO:0000256" key="1">
    <source>
        <dbReference type="ARBA" id="ARBA00001946"/>
    </source>
</evidence>
<keyword evidence="4" id="KW-0479">Metal-binding</keyword>
<gene>
    <name evidence="6" type="ORF">METZ01_LOCUS186179</name>
</gene>
<dbReference type="SFLD" id="SFLDS00005">
    <property type="entry name" value="Isoprenoid_Synthase_Type_I"/>
    <property type="match status" value="1"/>
</dbReference>
<dbReference type="Pfam" id="PF00348">
    <property type="entry name" value="polyprenyl_synt"/>
    <property type="match status" value="1"/>
</dbReference>
<organism evidence="6">
    <name type="scientific">marine metagenome</name>
    <dbReference type="NCBI Taxonomy" id="408172"/>
    <lineage>
        <taxon>unclassified sequences</taxon>
        <taxon>metagenomes</taxon>
        <taxon>ecological metagenomes</taxon>
    </lineage>
</organism>
<evidence type="ECO:0000256" key="3">
    <source>
        <dbReference type="ARBA" id="ARBA00022679"/>
    </source>
</evidence>
<dbReference type="GO" id="GO:0008299">
    <property type="term" value="P:isoprenoid biosynthetic process"/>
    <property type="evidence" value="ECO:0007669"/>
    <property type="project" value="InterPro"/>
</dbReference>
<evidence type="ECO:0000256" key="5">
    <source>
        <dbReference type="ARBA" id="ARBA00022842"/>
    </source>
</evidence>
<comment type="cofactor">
    <cofactor evidence="1">
        <name>Mg(2+)</name>
        <dbReference type="ChEBI" id="CHEBI:18420"/>
    </cofactor>
</comment>
<evidence type="ECO:0008006" key="7">
    <source>
        <dbReference type="Google" id="ProtNLM"/>
    </source>
</evidence>
<keyword evidence="3" id="KW-0808">Transferase</keyword>
<proteinExistence type="inferred from homology"/>
<dbReference type="AlphaFoldDB" id="A0A382D4U3"/>
<dbReference type="InterPro" id="IPR008949">
    <property type="entry name" value="Isoprenoid_synthase_dom_sf"/>
</dbReference>
<evidence type="ECO:0000256" key="2">
    <source>
        <dbReference type="ARBA" id="ARBA00006706"/>
    </source>
</evidence>
<dbReference type="EMBL" id="UINC01037596">
    <property type="protein sequence ID" value="SVB33325.1"/>
    <property type="molecule type" value="Genomic_DNA"/>
</dbReference>
<protein>
    <recommendedName>
        <fullName evidence="7">Farnesyltranstransferase</fullName>
    </recommendedName>
</protein>
<dbReference type="InterPro" id="IPR000092">
    <property type="entry name" value="Polyprenyl_synt"/>
</dbReference>
<dbReference type="SUPFAM" id="SSF48576">
    <property type="entry name" value="Terpenoid synthases"/>
    <property type="match status" value="1"/>
</dbReference>
<comment type="similarity">
    <text evidence="2">Belongs to the FPP/GGPP synthase family.</text>
</comment>
<evidence type="ECO:0000256" key="4">
    <source>
        <dbReference type="ARBA" id="ARBA00022723"/>
    </source>
</evidence>
<dbReference type="PANTHER" id="PTHR12001:SF69">
    <property type="entry name" value="ALL TRANS-POLYPRENYL-DIPHOSPHATE SYNTHASE PDSS1"/>
    <property type="match status" value="1"/>
</dbReference>
<accession>A0A382D4U3</accession>
<keyword evidence="5" id="KW-0460">Magnesium</keyword>
<name>A0A382D4U3_9ZZZZ</name>
<evidence type="ECO:0000313" key="6">
    <source>
        <dbReference type="EMBL" id="SVB33325.1"/>
    </source>
</evidence>
<reference evidence="6" key="1">
    <citation type="submission" date="2018-05" db="EMBL/GenBank/DDBJ databases">
        <authorList>
            <person name="Lanie J.A."/>
            <person name="Ng W.-L."/>
            <person name="Kazmierczak K.M."/>
            <person name="Andrzejewski T.M."/>
            <person name="Davidsen T.M."/>
            <person name="Wayne K.J."/>
            <person name="Tettelin H."/>
            <person name="Glass J.I."/>
            <person name="Rusch D."/>
            <person name="Podicherti R."/>
            <person name="Tsui H.-C.T."/>
            <person name="Winkler M.E."/>
        </authorList>
    </citation>
    <scope>NUCLEOTIDE SEQUENCE</scope>
</reference>
<feature type="non-terminal residue" evidence="6">
    <location>
        <position position="1"/>
    </location>
</feature>
<dbReference type="GO" id="GO:0046872">
    <property type="term" value="F:metal ion binding"/>
    <property type="evidence" value="ECO:0007669"/>
    <property type="project" value="UniProtKB-KW"/>
</dbReference>
<sequence length="302" mass="32444">DRMESRAPLIPHLAGHIIASGGKRLRPMLTLASALLCGYVGERQIGLAAAVEFIHTASLLHDDVVDESNLRRGDTTANALWGNQASVLVGDFLFSRAFQIMVADGSLEVLRVLADASAIISEGEVMQLETLNNVDIPEEKYLDVVAAKTAALFSAASRIGALIAGKGRVEEDALESYGRNLGIAFQLVDDGLDYSAQQATLGKTVGDDFRECKVTLPVLLAYRRGDDADRAFWKRTISDGEQKNGDLSHAMDLLQGSGALADSIVRAHHYGAIARDALGIFPDSDAKGVLTDVIDFCIERAY</sequence>
<dbReference type="GO" id="GO:0004659">
    <property type="term" value="F:prenyltransferase activity"/>
    <property type="evidence" value="ECO:0007669"/>
    <property type="project" value="InterPro"/>
</dbReference>
<dbReference type="CDD" id="cd00685">
    <property type="entry name" value="Trans_IPPS_HT"/>
    <property type="match status" value="1"/>
</dbReference>
<dbReference type="InterPro" id="IPR033749">
    <property type="entry name" value="Polyprenyl_synt_CS"/>
</dbReference>